<name>A0A9P8QPR6_9HYPO</name>
<dbReference type="OrthoDB" id="3784821at2759"/>
<comment type="caution">
    <text evidence="3">The sequence shown here is derived from an EMBL/GenBank/DDBJ whole genome shotgun (WGS) entry which is preliminary data.</text>
</comment>
<feature type="region of interest" description="Disordered" evidence="1">
    <location>
        <begin position="1"/>
        <end position="70"/>
    </location>
</feature>
<evidence type="ECO:0000313" key="4">
    <source>
        <dbReference type="Proteomes" id="UP000827724"/>
    </source>
</evidence>
<feature type="compositionally biased region" description="Basic and acidic residues" evidence="1">
    <location>
        <begin position="53"/>
        <end position="70"/>
    </location>
</feature>
<feature type="transmembrane region" description="Helical" evidence="2">
    <location>
        <begin position="82"/>
        <end position="100"/>
    </location>
</feature>
<evidence type="ECO:0000313" key="3">
    <source>
        <dbReference type="EMBL" id="KAH6609044.1"/>
    </source>
</evidence>
<dbReference type="EMBL" id="JAIWOZ010000002">
    <property type="protein sequence ID" value="KAH6609044.1"/>
    <property type="molecule type" value="Genomic_DNA"/>
</dbReference>
<proteinExistence type="predicted"/>
<feature type="compositionally biased region" description="Low complexity" evidence="1">
    <location>
        <begin position="1"/>
        <end position="35"/>
    </location>
</feature>
<accession>A0A9P8QPR6</accession>
<dbReference type="AlphaFoldDB" id="A0A9P8QPR6"/>
<gene>
    <name evidence="3" type="ORF">Trco_002390</name>
</gene>
<dbReference type="Proteomes" id="UP000827724">
    <property type="component" value="Unassembled WGS sequence"/>
</dbReference>
<keyword evidence="4" id="KW-1185">Reference proteome</keyword>
<protein>
    <submittedName>
        <fullName evidence="3">Uncharacterized protein</fullName>
    </submittedName>
</protein>
<sequence length="218" mass="23673">MSESAPGSASTGEASPASSSSSSSSSTATAAALRTAEARESALRAARLRRLAQRQDREAEEARRREEKEEYTKKYDVAARKWVSTMIALPILLVTSYYLFDRRAVPFLSISSASLLAHCFISFRTILPLASFGTSSTNLTPPTSRLCLATREAVQSWMSLGVTLPFEAGWITTYARGHSSSPLPGRSKRGFQLRGGDLHAVDLDELLGISVSVLYHVI</sequence>
<keyword evidence="2" id="KW-1133">Transmembrane helix</keyword>
<evidence type="ECO:0000256" key="1">
    <source>
        <dbReference type="SAM" id="MobiDB-lite"/>
    </source>
</evidence>
<evidence type="ECO:0000256" key="2">
    <source>
        <dbReference type="SAM" id="Phobius"/>
    </source>
</evidence>
<feature type="transmembrane region" description="Helical" evidence="2">
    <location>
        <begin position="106"/>
        <end position="127"/>
    </location>
</feature>
<keyword evidence="2" id="KW-0812">Transmembrane</keyword>
<reference evidence="3" key="1">
    <citation type="submission" date="2021-08" db="EMBL/GenBank/DDBJ databases">
        <title>Chromosome-Level Trichoderma cornu-damae using Hi-C Data.</title>
        <authorList>
            <person name="Kim C.S."/>
        </authorList>
    </citation>
    <scope>NUCLEOTIDE SEQUENCE</scope>
    <source>
        <strain evidence="3">KA19-0412C</strain>
    </source>
</reference>
<keyword evidence="2" id="KW-0472">Membrane</keyword>
<organism evidence="3 4">
    <name type="scientific">Trichoderma cornu-damae</name>
    <dbReference type="NCBI Taxonomy" id="654480"/>
    <lineage>
        <taxon>Eukaryota</taxon>
        <taxon>Fungi</taxon>
        <taxon>Dikarya</taxon>
        <taxon>Ascomycota</taxon>
        <taxon>Pezizomycotina</taxon>
        <taxon>Sordariomycetes</taxon>
        <taxon>Hypocreomycetidae</taxon>
        <taxon>Hypocreales</taxon>
        <taxon>Hypocreaceae</taxon>
        <taxon>Trichoderma</taxon>
    </lineage>
</organism>